<keyword evidence="2 3" id="KW-0472">Membrane</keyword>
<dbReference type="GO" id="GO:0098542">
    <property type="term" value="P:defense response to other organism"/>
    <property type="evidence" value="ECO:0007669"/>
    <property type="project" value="InterPro"/>
</dbReference>
<comment type="subcellular location">
    <subcellularLocation>
        <location evidence="1">Membrane</location>
    </subcellularLocation>
</comment>
<evidence type="ECO:0000313" key="5">
    <source>
        <dbReference type="Proteomes" id="UP001443914"/>
    </source>
</evidence>
<reference evidence="4" key="1">
    <citation type="submission" date="2024-03" db="EMBL/GenBank/DDBJ databases">
        <title>WGS assembly of Saponaria officinalis var. Norfolk2.</title>
        <authorList>
            <person name="Jenkins J."/>
            <person name="Shu S."/>
            <person name="Grimwood J."/>
            <person name="Barry K."/>
            <person name="Goodstein D."/>
            <person name="Schmutz J."/>
            <person name="Leebens-Mack J."/>
            <person name="Osbourn A."/>
        </authorList>
    </citation>
    <scope>NUCLEOTIDE SEQUENCE [LARGE SCALE GENOMIC DNA]</scope>
    <source>
        <strain evidence="4">JIC</strain>
    </source>
</reference>
<organism evidence="4 5">
    <name type="scientific">Saponaria officinalis</name>
    <name type="common">Common soapwort</name>
    <name type="synonym">Lychnis saponaria</name>
    <dbReference type="NCBI Taxonomy" id="3572"/>
    <lineage>
        <taxon>Eukaryota</taxon>
        <taxon>Viridiplantae</taxon>
        <taxon>Streptophyta</taxon>
        <taxon>Embryophyta</taxon>
        <taxon>Tracheophyta</taxon>
        <taxon>Spermatophyta</taxon>
        <taxon>Magnoliopsida</taxon>
        <taxon>eudicotyledons</taxon>
        <taxon>Gunneridae</taxon>
        <taxon>Pentapetalae</taxon>
        <taxon>Caryophyllales</taxon>
        <taxon>Caryophyllaceae</taxon>
        <taxon>Caryophylleae</taxon>
        <taxon>Saponaria</taxon>
    </lineage>
</organism>
<evidence type="ECO:0000256" key="2">
    <source>
        <dbReference type="ARBA" id="ARBA00023136"/>
    </source>
</evidence>
<dbReference type="PANTHER" id="PTHR31415">
    <property type="entry name" value="OS05G0367900 PROTEIN"/>
    <property type="match status" value="1"/>
</dbReference>
<dbReference type="Proteomes" id="UP001443914">
    <property type="component" value="Unassembled WGS sequence"/>
</dbReference>
<keyword evidence="5" id="KW-1185">Reference proteome</keyword>
<dbReference type="GO" id="GO:0009506">
    <property type="term" value="C:plasmodesma"/>
    <property type="evidence" value="ECO:0007669"/>
    <property type="project" value="TreeGrafter"/>
</dbReference>
<dbReference type="InterPro" id="IPR044839">
    <property type="entry name" value="NDR1-like"/>
</dbReference>
<dbReference type="AlphaFoldDB" id="A0AAW1II78"/>
<dbReference type="PANTHER" id="PTHR31415:SF52">
    <property type="entry name" value="LATE EMBRYOGENESIS ABUNDANT (LEA) HYDROXYPROLINE-RICH GLYCOPROTEIN FAMILY-RELATED"/>
    <property type="match status" value="1"/>
</dbReference>
<evidence type="ECO:0000256" key="3">
    <source>
        <dbReference type="SAM" id="Phobius"/>
    </source>
</evidence>
<dbReference type="GO" id="GO:0005886">
    <property type="term" value="C:plasma membrane"/>
    <property type="evidence" value="ECO:0007669"/>
    <property type="project" value="TreeGrafter"/>
</dbReference>
<feature type="transmembrane region" description="Helical" evidence="3">
    <location>
        <begin position="12"/>
        <end position="31"/>
    </location>
</feature>
<keyword evidence="3" id="KW-0812">Transmembrane</keyword>
<name>A0AAW1II78_SAPOF</name>
<protein>
    <recommendedName>
        <fullName evidence="6">Late embryogenesis abundant protein LEA-2 subgroup domain-containing protein</fullName>
    </recommendedName>
</protein>
<dbReference type="EMBL" id="JBDFQZ010000009">
    <property type="protein sequence ID" value="KAK9689101.1"/>
    <property type="molecule type" value="Genomic_DNA"/>
</dbReference>
<proteinExistence type="predicted"/>
<accession>A0AAW1II78</accession>
<evidence type="ECO:0008006" key="6">
    <source>
        <dbReference type="Google" id="ProtNLM"/>
    </source>
</evidence>
<evidence type="ECO:0000256" key="1">
    <source>
        <dbReference type="ARBA" id="ARBA00004370"/>
    </source>
</evidence>
<evidence type="ECO:0000313" key="4">
    <source>
        <dbReference type="EMBL" id="KAK9689101.1"/>
    </source>
</evidence>
<comment type="caution">
    <text evidence="4">The sequence shown here is derived from an EMBL/GenBank/DDBJ whole genome shotgun (WGS) entry which is preliminary data.</text>
</comment>
<keyword evidence="3" id="KW-1133">Transmembrane helix</keyword>
<gene>
    <name evidence="4" type="ORF">RND81_09G035400</name>
</gene>
<sequence>MRDPPEGGCCKCIFSFTITLALTALFLWLSLRPSNPTFSINQFYVFTLNNNTNNNHTIFYDLKLNNNNNDKGIYYDALNLTFYYKFSNFSYYPIGSGNYTGFYQGHGKHTDRVGVVVMRSGVVVKWENDVFETVSKNGVVVFRVEVVTAVRFRIVFWKTKRRRFEVGSDLRVDDHGGLIKRKKNKGIKLSNGVGVIKEWFKLLISLISVVIVVLLW</sequence>